<accession>A0ABU0HIL8</accession>
<evidence type="ECO:0000313" key="2">
    <source>
        <dbReference type="EMBL" id="MDQ0441341.1"/>
    </source>
</evidence>
<sequence>MSSLAIGIGSVCCAAGAVSHFLDKTHRKEGAFGLAAFAFLMAGMYLTRA</sequence>
<dbReference type="Proteomes" id="UP001236369">
    <property type="component" value="Unassembled WGS sequence"/>
</dbReference>
<keyword evidence="3" id="KW-1185">Reference proteome</keyword>
<keyword evidence="1" id="KW-0472">Membrane</keyword>
<reference evidence="2 3" key="1">
    <citation type="submission" date="2023-07" db="EMBL/GenBank/DDBJ databases">
        <title>Genomic Encyclopedia of Type Strains, Phase IV (KMG-IV): sequencing the most valuable type-strain genomes for metagenomic binning, comparative biology and taxonomic classification.</title>
        <authorList>
            <person name="Goeker M."/>
        </authorList>
    </citation>
    <scope>NUCLEOTIDE SEQUENCE [LARGE SCALE GENOMIC DNA]</scope>
    <source>
        <strain evidence="2 3">DSM 19562</strain>
    </source>
</reference>
<gene>
    <name evidence="2" type="ORF">QO016_000818</name>
</gene>
<keyword evidence="1" id="KW-1133">Transmembrane helix</keyword>
<organism evidence="2 3">
    <name type="scientific">Methylobacterium persicinum</name>
    <dbReference type="NCBI Taxonomy" id="374426"/>
    <lineage>
        <taxon>Bacteria</taxon>
        <taxon>Pseudomonadati</taxon>
        <taxon>Pseudomonadota</taxon>
        <taxon>Alphaproteobacteria</taxon>
        <taxon>Hyphomicrobiales</taxon>
        <taxon>Methylobacteriaceae</taxon>
        <taxon>Methylobacterium</taxon>
    </lineage>
</organism>
<protein>
    <submittedName>
        <fullName evidence="2">Uncharacterized protein</fullName>
    </submittedName>
</protein>
<comment type="caution">
    <text evidence="2">The sequence shown here is derived from an EMBL/GenBank/DDBJ whole genome shotgun (WGS) entry which is preliminary data.</text>
</comment>
<evidence type="ECO:0000256" key="1">
    <source>
        <dbReference type="SAM" id="Phobius"/>
    </source>
</evidence>
<dbReference type="EMBL" id="JAUSVV010000001">
    <property type="protein sequence ID" value="MDQ0441341.1"/>
    <property type="molecule type" value="Genomic_DNA"/>
</dbReference>
<keyword evidence="1" id="KW-0812">Transmembrane</keyword>
<evidence type="ECO:0000313" key="3">
    <source>
        <dbReference type="Proteomes" id="UP001236369"/>
    </source>
</evidence>
<proteinExistence type="predicted"/>
<name>A0ABU0HIL8_9HYPH</name>
<feature type="transmembrane region" description="Helical" evidence="1">
    <location>
        <begin position="29"/>
        <end position="47"/>
    </location>
</feature>